<comment type="caution">
    <text evidence="2">The sequence shown here is derived from an EMBL/GenBank/DDBJ whole genome shotgun (WGS) entry which is preliminary data.</text>
</comment>
<proteinExistence type="predicted"/>
<feature type="compositionally biased region" description="Low complexity" evidence="1">
    <location>
        <begin position="89"/>
        <end position="100"/>
    </location>
</feature>
<feature type="compositionally biased region" description="Polar residues" evidence="1">
    <location>
        <begin position="101"/>
        <end position="110"/>
    </location>
</feature>
<organism evidence="2 3">
    <name type="scientific">Amblyomma americanum</name>
    <name type="common">Lone star tick</name>
    <dbReference type="NCBI Taxonomy" id="6943"/>
    <lineage>
        <taxon>Eukaryota</taxon>
        <taxon>Metazoa</taxon>
        <taxon>Ecdysozoa</taxon>
        <taxon>Arthropoda</taxon>
        <taxon>Chelicerata</taxon>
        <taxon>Arachnida</taxon>
        <taxon>Acari</taxon>
        <taxon>Parasitiformes</taxon>
        <taxon>Ixodida</taxon>
        <taxon>Ixodoidea</taxon>
        <taxon>Ixodidae</taxon>
        <taxon>Amblyomminae</taxon>
        <taxon>Amblyomma</taxon>
    </lineage>
</organism>
<keyword evidence="3" id="KW-1185">Reference proteome</keyword>
<dbReference type="EMBL" id="JARKHS020029537">
    <property type="protein sequence ID" value="KAK8763194.1"/>
    <property type="molecule type" value="Genomic_DNA"/>
</dbReference>
<evidence type="ECO:0000313" key="3">
    <source>
        <dbReference type="Proteomes" id="UP001321473"/>
    </source>
</evidence>
<evidence type="ECO:0000256" key="1">
    <source>
        <dbReference type="SAM" id="MobiDB-lite"/>
    </source>
</evidence>
<sequence length="110" mass="11861">MDHCARHFFPFFFFADVANKSGRPAESPARLQLALYIDRAWLEVAGRVASRAGRGRAIPESSFLLSRAVTYGSSSPLTGVAGSGRPDSRSIGLSSVSRSRITASQDQRST</sequence>
<protein>
    <submittedName>
        <fullName evidence="2">Uncharacterized protein</fullName>
    </submittedName>
</protein>
<evidence type="ECO:0000313" key="2">
    <source>
        <dbReference type="EMBL" id="KAK8763194.1"/>
    </source>
</evidence>
<accession>A0AAQ4DL54</accession>
<name>A0AAQ4DL54_AMBAM</name>
<dbReference type="Proteomes" id="UP001321473">
    <property type="component" value="Unassembled WGS sequence"/>
</dbReference>
<gene>
    <name evidence="2" type="ORF">V5799_034194</name>
</gene>
<reference evidence="2 3" key="1">
    <citation type="journal article" date="2023" name="Arcadia Sci">
        <title>De novo assembly of a long-read Amblyomma americanum tick genome.</title>
        <authorList>
            <person name="Chou S."/>
            <person name="Poskanzer K.E."/>
            <person name="Rollins M."/>
            <person name="Thuy-Boun P.S."/>
        </authorList>
    </citation>
    <scope>NUCLEOTIDE SEQUENCE [LARGE SCALE GENOMIC DNA]</scope>
    <source>
        <strain evidence="2">F_SG_1</strain>
        <tissue evidence="2">Salivary glands</tissue>
    </source>
</reference>
<feature type="region of interest" description="Disordered" evidence="1">
    <location>
        <begin position="75"/>
        <end position="110"/>
    </location>
</feature>
<dbReference type="AlphaFoldDB" id="A0AAQ4DL54"/>